<accession>A0AAD2EGG5</accession>
<feature type="transmembrane region" description="Helical" evidence="2">
    <location>
        <begin position="99"/>
        <end position="119"/>
    </location>
</feature>
<evidence type="ECO:0000313" key="3">
    <source>
        <dbReference type="EMBL" id="CAI9787120.1"/>
    </source>
</evidence>
<evidence type="ECO:0000313" key="4">
    <source>
        <dbReference type="Proteomes" id="UP000834106"/>
    </source>
</evidence>
<organism evidence="3 4">
    <name type="scientific">Fraxinus pennsylvanica</name>
    <dbReference type="NCBI Taxonomy" id="56036"/>
    <lineage>
        <taxon>Eukaryota</taxon>
        <taxon>Viridiplantae</taxon>
        <taxon>Streptophyta</taxon>
        <taxon>Embryophyta</taxon>
        <taxon>Tracheophyta</taxon>
        <taxon>Spermatophyta</taxon>
        <taxon>Magnoliopsida</taxon>
        <taxon>eudicotyledons</taxon>
        <taxon>Gunneridae</taxon>
        <taxon>Pentapetalae</taxon>
        <taxon>asterids</taxon>
        <taxon>lamiids</taxon>
        <taxon>Lamiales</taxon>
        <taxon>Oleaceae</taxon>
        <taxon>Oleeae</taxon>
        <taxon>Fraxinus</taxon>
    </lineage>
</organism>
<dbReference type="Proteomes" id="UP000834106">
    <property type="component" value="Chromosome 23"/>
</dbReference>
<dbReference type="GO" id="GO:0016020">
    <property type="term" value="C:membrane"/>
    <property type="evidence" value="ECO:0007669"/>
    <property type="project" value="InterPro"/>
</dbReference>
<dbReference type="EMBL" id="OU503058">
    <property type="protein sequence ID" value="CAI9787120.1"/>
    <property type="molecule type" value="Genomic_DNA"/>
</dbReference>
<comment type="similarity">
    <text evidence="1">Belongs to the multi antimicrobial extrusion (MATE) (TC 2.A.66.1) family.</text>
</comment>
<proteinExistence type="inferred from homology"/>
<dbReference type="GO" id="GO:0015297">
    <property type="term" value="F:antiporter activity"/>
    <property type="evidence" value="ECO:0007669"/>
    <property type="project" value="InterPro"/>
</dbReference>
<gene>
    <name evidence="3" type="ORF">FPE_LOCUS34550</name>
</gene>
<feature type="transmembrane region" description="Helical" evidence="2">
    <location>
        <begin position="26"/>
        <end position="49"/>
    </location>
</feature>
<keyword evidence="2" id="KW-1133">Transmembrane helix</keyword>
<evidence type="ECO:0000256" key="2">
    <source>
        <dbReference type="SAM" id="Phobius"/>
    </source>
</evidence>
<name>A0AAD2EGG5_9LAMI</name>
<sequence>MLGIATATSVRVSNDLGAGHPMVTKFSVIVVTVTSILVSIVFTIIMLIFGVGLGKVFTSDSQVIEAWSSLAPLVAISLFLSGTQMVLSGVAIGSGWQAAVAYVNLVTYYIIGLPIGRILGFKTSLGAAVSSAFSV</sequence>
<dbReference type="PANTHER" id="PTHR11206">
    <property type="entry name" value="MULTIDRUG RESISTANCE PROTEIN"/>
    <property type="match status" value="1"/>
</dbReference>
<evidence type="ECO:0000256" key="1">
    <source>
        <dbReference type="ARBA" id="ARBA00010199"/>
    </source>
</evidence>
<dbReference type="AlphaFoldDB" id="A0AAD2EGG5"/>
<dbReference type="InterPro" id="IPR002528">
    <property type="entry name" value="MATE_fam"/>
</dbReference>
<keyword evidence="2" id="KW-0472">Membrane</keyword>
<protein>
    <submittedName>
        <fullName evidence="3">Uncharacterized protein</fullName>
    </submittedName>
</protein>
<keyword evidence="2" id="KW-0812">Transmembrane</keyword>
<reference evidence="3" key="1">
    <citation type="submission" date="2023-05" db="EMBL/GenBank/DDBJ databases">
        <authorList>
            <person name="Huff M."/>
        </authorList>
    </citation>
    <scope>NUCLEOTIDE SEQUENCE</scope>
</reference>
<dbReference type="Pfam" id="PF01554">
    <property type="entry name" value="MatE"/>
    <property type="match status" value="1"/>
</dbReference>
<keyword evidence="4" id="KW-1185">Reference proteome</keyword>
<dbReference type="GO" id="GO:0042910">
    <property type="term" value="F:xenobiotic transmembrane transporter activity"/>
    <property type="evidence" value="ECO:0007669"/>
    <property type="project" value="InterPro"/>
</dbReference>
<feature type="transmembrane region" description="Helical" evidence="2">
    <location>
        <begin position="70"/>
        <end position="93"/>
    </location>
</feature>